<gene>
    <name evidence="1" type="ORF">NCTC10951_02725</name>
</gene>
<dbReference type="RefSeq" id="WP_126415059.1">
    <property type="nucleotide sequence ID" value="NZ_JASPER010000007.1"/>
</dbReference>
<protein>
    <recommendedName>
        <fullName evidence="3">Type IV secretory pathway, VirB4 components</fullName>
    </recommendedName>
</protein>
<dbReference type="AlphaFoldDB" id="A0A448PPG1"/>
<evidence type="ECO:0000313" key="2">
    <source>
        <dbReference type="Proteomes" id="UP000268658"/>
    </source>
</evidence>
<sequence length="498" mass="52649">MSAAVQAQVKAEVRTYGGWREPRSAGIGALTMLETMAALAGLVVVIMVMMIKGVVWAGVVLLVEAGVLYLVTTKDKHGMSLLDRGAERLRFRRSVRAGSTRYVSGPLAPRYTTGGFRLPGVLWRSTLSEHTDSVGRPFALIHHGDKSLAVVMALSPPGTGLVDLDQANDLVALFGHWLGNLSGEAAVVAASVTVETCPDSGERLRRAMARQSAPGAPEAARRVISEVVDSSAQGAVDIKVWATLTFSPAALGAGKQDLAEQEIAARLPGLTQTLQHAGTGPVHLMTAGELCQMVRVAHDPVSAALFDAAASRGETAALEWGQCGPAGHDTGRDRYEHDSGVSRVWTMSSPPSGTVQFRVLEPILGLHPSVERKRVTWLYRPIDAAMAPSIIDNDVNQANARLYTSGGNPSARAMREAQVARQMADEEAAGGGLLDFGAVITCTTTSGDVEDAAAPVESLAASSRLLIREAWGAQDSGFAVGLPLGLRPGDQDMRRRTR</sequence>
<dbReference type="InterPro" id="IPR049978">
    <property type="entry name" value="SCO6880-like"/>
</dbReference>
<dbReference type="Proteomes" id="UP000268658">
    <property type="component" value="Chromosome"/>
</dbReference>
<name>A0A448PPG1_ACTVI</name>
<dbReference type="KEGG" id="avc:NCTC10951_02725"/>
<dbReference type="OrthoDB" id="4505949at2"/>
<reference evidence="1 2" key="1">
    <citation type="submission" date="2018-12" db="EMBL/GenBank/DDBJ databases">
        <authorList>
            <consortium name="Pathogen Informatics"/>
        </authorList>
    </citation>
    <scope>NUCLEOTIDE SEQUENCE [LARGE SCALE GENOMIC DNA]</scope>
    <source>
        <strain evidence="1 2">NCTC10951</strain>
    </source>
</reference>
<proteinExistence type="predicted"/>
<accession>A0A448PPG1</accession>
<dbReference type="NCBIfam" id="NF042935">
    <property type="entry name" value="SCO6880_fam"/>
    <property type="match status" value="1"/>
</dbReference>
<evidence type="ECO:0000313" key="1">
    <source>
        <dbReference type="EMBL" id="VEI18453.1"/>
    </source>
</evidence>
<organism evidence="1 2">
    <name type="scientific">Actinomyces viscosus</name>
    <dbReference type="NCBI Taxonomy" id="1656"/>
    <lineage>
        <taxon>Bacteria</taxon>
        <taxon>Bacillati</taxon>
        <taxon>Actinomycetota</taxon>
        <taxon>Actinomycetes</taxon>
        <taxon>Actinomycetales</taxon>
        <taxon>Actinomycetaceae</taxon>
        <taxon>Actinomyces</taxon>
    </lineage>
</organism>
<evidence type="ECO:0008006" key="3">
    <source>
        <dbReference type="Google" id="ProtNLM"/>
    </source>
</evidence>
<dbReference type="EMBL" id="LR134477">
    <property type="protein sequence ID" value="VEI18453.1"/>
    <property type="molecule type" value="Genomic_DNA"/>
</dbReference>